<dbReference type="Proteomes" id="UP001150581">
    <property type="component" value="Unassembled WGS sequence"/>
</dbReference>
<protein>
    <submittedName>
        <fullName evidence="1">Zinc finger protein ZIC 2</fullName>
    </submittedName>
</protein>
<organism evidence="1 2">
    <name type="scientific">Kickxella alabastrina</name>
    <dbReference type="NCBI Taxonomy" id="61397"/>
    <lineage>
        <taxon>Eukaryota</taxon>
        <taxon>Fungi</taxon>
        <taxon>Fungi incertae sedis</taxon>
        <taxon>Zoopagomycota</taxon>
        <taxon>Kickxellomycotina</taxon>
        <taxon>Kickxellomycetes</taxon>
        <taxon>Kickxellales</taxon>
        <taxon>Kickxellaceae</taxon>
        <taxon>Kickxella</taxon>
    </lineage>
</organism>
<evidence type="ECO:0000313" key="2">
    <source>
        <dbReference type="Proteomes" id="UP001150581"/>
    </source>
</evidence>
<gene>
    <name evidence="1" type="primary">ZIC2_2</name>
    <name evidence="1" type="ORF">LPJ66_011101</name>
</gene>
<comment type="caution">
    <text evidence="1">The sequence shown here is derived from an EMBL/GenBank/DDBJ whole genome shotgun (WGS) entry which is preliminary data.</text>
</comment>
<accession>A0ACC1HZ88</accession>
<dbReference type="EMBL" id="JANBPG010003195">
    <property type="protein sequence ID" value="KAJ1882821.1"/>
    <property type="molecule type" value="Genomic_DNA"/>
</dbReference>
<proteinExistence type="predicted"/>
<reference evidence="1" key="1">
    <citation type="submission" date="2022-07" db="EMBL/GenBank/DDBJ databases">
        <title>Phylogenomic reconstructions and comparative analyses of Kickxellomycotina fungi.</title>
        <authorList>
            <person name="Reynolds N.K."/>
            <person name="Stajich J.E."/>
            <person name="Barry K."/>
            <person name="Grigoriev I.V."/>
            <person name="Crous P."/>
            <person name="Smith M.E."/>
        </authorList>
    </citation>
    <scope>NUCLEOTIDE SEQUENCE</scope>
    <source>
        <strain evidence="1">Benny 63K</strain>
    </source>
</reference>
<name>A0ACC1HZ88_9FUNG</name>
<sequence length="295" mass="32309">MSGATPPVDTHAACAWGTCANDFSSYHQLAAHLSKDHIGLDQCQTLACKWRGCALEATPMRSRYHLITHLVKHTGSRSFLCPFDACGKVYKRTDFLRRHINTHMSAAEQAESIDAERWPVAGNGGTHKQKMRSRRNTVVTQADSQATGSDNDTSTAFLAKGASSMALGLATHINDTGARRQYKRKQRDIQHERSSDNNSSDDSDANHHYYDCHDANSSAAAQNGDSAATATATGCPGLLKSESKSAQLEAMLHAQLGYIASQVDVRKEKLERAKTKIRRLRMENDILLDALTHTG</sequence>
<keyword evidence="2" id="KW-1185">Reference proteome</keyword>
<evidence type="ECO:0000313" key="1">
    <source>
        <dbReference type="EMBL" id="KAJ1882821.1"/>
    </source>
</evidence>